<organism evidence="4 14">
    <name type="scientific">Bacteroides uniformis</name>
    <dbReference type="NCBI Taxonomy" id="820"/>
    <lineage>
        <taxon>Bacteria</taxon>
        <taxon>Pseudomonadati</taxon>
        <taxon>Bacteroidota</taxon>
        <taxon>Bacteroidia</taxon>
        <taxon>Bacteroidales</taxon>
        <taxon>Bacteroidaceae</taxon>
        <taxon>Bacteroides</taxon>
    </lineage>
</organism>
<dbReference type="Proteomes" id="UP000432488">
    <property type="component" value="Unassembled WGS sequence"/>
</dbReference>
<name>A0A139KCR2_BACUN</name>
<sequence>MTNTANLPFYLAKFELITYMRVLIVSGGKPTKKYPFIGNFAFEQAVALADSGTDVTFFGIDLRSFRRKRPYGISYGVAGKVRWYVISIPIGAVPLSLLCFIGAKALSYLYSKVYKNRKKPDIVHAHFTEIGQMAASLVKKIDVPLVITEHSSAMNCENVNESLQKCALKGYKMAARVVAVSHPLSQNIKRYTGIDAIVIPNMIKLDVFCKCEHRAHKGYRFVTTGLLIERKRTLNTIKAIEAIHRLGYNVHLDVIGDGHLRSVLMEYVWKHDLHDIVMFHGILSPMEIVKVYEECDCFVLPSAGETFGVVYVEAMAAGLPVIATRCGGPEDFVNEDNGILIDVDDAEQLQNAFLSFMNAPKHCSPTRLRDYAKENYGPEQLALRLNRLYKEIYV</sequence>
<evidence type="ECO:0000313" key="14">
    <source>
        <dbReference type="Proteomes" id="UP000487221"/>
    </source>
</evidence>
<dbReference type="Proteomes" id="UP000263754">
    <property type="component" value="Unassembled WGS sequence"/>
</dbReference>
<evidence type="ECO:0000313" key="5">
    <source>
        <dbReference type="EMBL" id="KAB4238475.1"/>
    </source>
</evidence>
<dbReference type="Pfam" id="PF00534">
    <property type="entry name" value="Glycos_transf_1"/>
    <property type="match status" value="1"/>
</dbReference>
<dbReference type="EMBL" id="QSOF01000009">
    <property type="protein sequence ID" value="RGI76813.1"/>
    <property type="molecule type" value="Genomic_DNA"/>
</dbReference>
<dbReference type="EMBL" id="QSPV01000010">
    <property type="protein sequence ID" value="RGJ92560.1"/>
    <property type="molecule type" value="Genomic_DNA"/>
</dbReference>
<dbReference type="Proteomes" id="UP000260844">
    <property type="component" value="Unassembled WGS sequence"/>
</dbReference>
<dbReference type="AlphaFoldDB" id="A0A139KCR2"/>
<evidence type="ECO:0000259" key="1">
    <source>
        <dbReference type="Pfam" id="PF00534"/>
    </source>
</evidence>
<proteinExistence type="predicted"/>
<evidence type="ECO:0000313" key="13">
    <source>
        <dbReference type="Proteomes" id="UP000462376"/>
    </source>
</evidence>
<dbReference type="Proteomes" id="UP000283684">
    <property type="component" value="Unassembled WGS sequence"/>
</dbReference>
<keyword evidence="4" id="KW-0808">Transferase</keyword>
<dbReference type="Pfam" id="PF13439">
    <property type="entry name" value="Glyco_transf_4"/>
    <property type="match status" value="1"/>
</dbReference>
<dbReference type="GO" id="GO:0016757">
    <property type="term" value="F:glycosyltransferase activity"/>
    <property type="evidence" value="ECO:0007669"/>
    <property type="project" value="InterPro"/>
</dbReference>
<evidence type="ECO:0000313" key="6">
    <source>
        <dbReference type="EMBL" id="RGI76813.1"/>
    </source>
</evidence>
<comment type="caution">
    <text evidence="4">The sequence shown here is derived from an EMBL/GenBank/DDBJ whole genome shotgun (WGS) entry which is preliminary data.</text>
</comment>
<evidence type="ECO:0000313" key="12">
    <source>
        <dbReference type="Proteomes" id="UP000432488"/>
    </source>
</evidence>
<dbReference type="InterPro" id="IPR050194">
    <property type="entry name" value="Glycosyltransferase_grp1"/>
</dbReference>
<dbReference type="EMBL" id="QSEE01000006">
    <property type="protein sequence ID" value="RGZ49559.1"/>
    <property type="molecule type" value="Genomic_DNA"/>
</dbReference>
<dbReference type="Gene3D" id="3.40.50.2000">
    <property type="entry name" value="Glycogen Phosphorylase B"/>
    <property type="match status" value="2"/>
</dbReference>
<dbReference type="InterPro" id="IPR001296">
    <property type="entry name" value="Glyco_trans_1"/>
</dbReference>
<dbReference type="OrthoDB" id="9811239at2"/>
<protein>
    <submittedName>
        <fullName evidence="4">Glycosyltransferase family 4 protein</fullName>
    </submittedName>
</protein>
<dbReference type="Proteomes" id="UP000462376">
    <property type="component" value="Unassembled WGS sequence"/>
</dbReference>
<dbReference type="SUPFAM" id="SSF53756">
    <property type="entry name" value="UDP-Glycosyltransferase/glycogen phosphorylase"/>
    <property type="match status" value="1"/>
</dbReference>
<feature type="domain" description="Glycosyl transferase family 1" evidence="1">
    <location>
        <begin position="217"/>
        <end position="373"/>
    </location>
</feature>
<evidence type="ECO:0000313" key="3">
    <source>
        <dbReference type="EMBL" id="KAB4090160.1"/>
    </source>
</evidence>
<gene>
    <name evidence="8" type="ORF">DW988_08235</name>
    <name evidence="7" type="ORF">DXD40_12890</name>
    <name evidence="6" type="ORF">DXD90_08315</name>
    <name evidence="5" type="ORF">GAP47_07190</name>
    <name evidence="4" type="ORF">GAQ44_09940</name>
    <name evidence="3" type="ORF">GAQ56_13680</name>
</gene>
<evidence type="ECO:0000313" key="4">
    <source>
        <dbReference type="EMBL" id="KAB4183832.1"/>
    </source>
</evidence>
<dbReference type="EMBL" id="WCUV01000009">
    <property type="protein sequence ID" value="KAB4090160.1"/>
    <property type="molecule type" value="Genomic_DNA"/>
</dbReference>
<feature type="domain" description="Glycosyltransferase subfamily 4-like N-terminal" evidence="2">
    <location>
        <begin position="38"/>
        <end position="206"/>
    </location>
</feature>
<dbReference type="InterPro" id="IPR028098">
    <property type="entry name" value="Glyco_trans_4-like_N"/>
</dbReference>
<dbReference type="EMBL" id="WCTY01000017">
    <property type="protein sequence ID" value="KAB4183832.1"/>
    <property type="molecule type" value="Genomic_DNA"/>
</dbReference>
<dbReference type="EMBL" id="WCTL01000004">
    <property type="protein sequence ID" value="KAB4238475.1"/>
    <property type="molecule type" value="Genomic_DNA"/>
</dbReference>
<evidence type="ECO:0000313" key="7">
    <source>
        <dbReference type="EMBL" id="RGJ92560.1"/>
    </source>
</evidence>
<dbReference type="Proteomes" id="UP000487221">
    <property type="component" value="Unassembled WGS sequence"/>
</dbReference>
<evidence type="ECO:0000259" key="2">
    <source>
        <dbReference type="Pfam" id="PF13439"/>
    </source>
</evidence>
<evidence type="ECO:0000313" key="9">
    <source>
        <dbReference type="Proteomes" id="UP000260844"/>
    </source>
</evidence>
<reference evidence="9 10" key="1">
    <citation type="submission" date="2018-08" db="EMBL/GenBank/DDBJ databases">
        <title>A genome reference for cultivated species of the human gut microbiota.</title>
        <authorList>
            <person name="Zou Y."/>
            <person name="Xue W."/>
            <person name="Luo G."/>
        </authorList>
    </citation>
    <scope>NUCLEOTIDE SEQUENCE [LARGE SCALE GENOMIC DNA]</scope>
    <source>
        <strain evidence="8 11">AM50-4</strain>
        <strain evidence="7 9">TM04-30</strain>
        <strain evidence="6 10">TM10-17</strain>
    </source>
</reference>
<evidence type="ECO:0000313" key="8">
    <source>
        <dbReference type="EMBL" id="RGZ49559.1"/>
    </source>
</evidence>
<accession>A0A139KCR2</accession>
<dbReference type="PANTHER" id="PTHR45947:SF3">
    <property type="entry name" value="SULFOQUINOVOSYL TRANSFERASE SQD2"/>
    <property type="match status" value="1"/>
</dbReference>
<evidence type="ECO:0000313" key="10">
    <source>
        <dbReference type="Proteomes" id="UP000263754"/>
    </source>
</evidence>
<dbReference type="PANTHER" id="PTHR45947">
    <property type="entry name" value="SULFOQUINOVOSYL TRANSFERASE SQD2"/>
    <property type="match status" value="1"/>
</dbReference>
<reference evidence="12 13" key="2">
    <citation type="journal article" date="2019" name="Nat. Med.">
        <title>A library of human gut bacterial isolates paired with longitudinal multiomics data enables mechanistic microbiome research.</title>
        <authorList>
            <person name="Poyet M."/>
            <person name="Groussin M."/>
            <person name="Gibbons S.M."/>
            <person name="Avila-Pacheco J."/>
            <person name="Jiang X."/>
            <person name="Kearney S.M."/>
            <person name="Perrotta A.R."/>
            <person name="Berdy B."/>
            <person name="Zhao S."/>
            <person name="Lieberman T.D."/>
            <person name="Swanson P.K."/>
            <person name="Smith M."/>
            <person name="Roesemann S."/>
            <person name="Alexander J.E."/>
            <person name="Rich S.A."/>
            <person name="Livny J."/>
            <person name="Vlamakis H."/>
            <person name="Clish C."/>
            <person name="Bullock K."/>
            <person name="Deik A."/>
            <person name="Scott J."/>
            <person name="Pierce K.A."/>
            <person name="Xavier R.J."/>
            <person name="Alm E.J."/>
        </authorList>
    </citation>
    <scope>NUCLEOTIDE SEQUENCE [LARGE SCALE GENOMIC DNA]</scope>
    <source>
        <strain evidence="4 14">BIOML-A19</strain>
        <strain evidence="3 12">BIOML-A42</strain>
        <strain evidence="5 13">BIOML-A5</strain>
    </source>
</reference>
<evidence type="ECO:0000313" key="11">
    <source>
        <dbReference type="Proteomes" id="UP000283684"/>
    </source>
</evidence>